<dbReference type="InterPro" id="IPR035093">
    <property type="entry name" value="RelE/ParE_toxin_dom_sf"/>
</dbReference>
<dbReference type="SUPFAM" id="SSF143011">
    <property type="entry name" value="RelE-like"/>
    <property type="match status" value="1"/>
</dbReference>
<reference evidence="1" key="1">
    <citation type="submission" date="2023-03" db="EMBL/GenBank/DDBJ databases">
        <authorList>
            <person name="Steffen K."/>
            <person name="Cardenas P."/>
        </authorList>
    </citation>
    <scope>NUCLEOTIDE SEQUENCE</scope>
</reference>
<evidence type="ECO:0000313" key="2">
    <source>
        <dbReference type="Proteomes" id="UP001174909"/>
    </source>
</evidence>
<name>A0AA35R091_GEOBA</name>
<dbReference type="Proteomes" id="UP001174909">
    <property type="component" value="Unassembled WGS sequence"/>
</dbReference>
<proteinExistence type="predicted"/>
<evidence type="ECO:0000313" key="1">
    <source>
        <dbReference type="EMBL" id="CAI7998190.1"/>
    </source>
</evidence>
<dbReference type="PANTHER" id="PTHR40266:SF2">
    <property type="entry name" value="TOXIN HIGB-1"/>
    <property type="match status" value="1"/>
</dbReference>
<dbReference type="AlphaFoldDB" id="A0AA35R091"/>
<dbReference type="Pfam" id="PF05015">
    <property type="entry name" value="HigB-like_toxin"/>
    <property type="match status" value="1"/>
</dbReference>
<keyword evidence="2" id="KW-1185">Reference proteome</keyword>
<protein>
    <submittedName>
        <fullName evidence="1">Toxin HigB-1</fullName>
    </submittedName>
</protein>
<dbReference type="PANTHER" id="PTHR40266">
    <property type="entry name" value="TOXIN HIGB-1"/>
    <property type="match status" value="1"/>
</dbReference>
<comment type="caution">
    <text evidence="1">The sequence shown here is derived from an EMBL/GenBank/DDBJ whole genome shotgun (WGS) entry which is preliminary data.</text>
</comment>
<gene>
    <name evidence="1" type="ORF">GBAR_LOCUS2356</name>
</gene>
<sequence>MMLNNATDLNDLRIPPGNRLEALSGDREGQHSIRVNDQWRICFIWDSGEAYQVEIVDYH</sequence>
<dbReference type="Gene3D" id="3.30.2310.20">
    <property type="entry name" value="RelE-like"/>
    <property type="match status" value="1"/>
</dbReference>
<dbReference type="EMBL" id="CASHTH010000343">
    <property type="protein sequence ID" value="CAI7998190.1"/>
    <property type="molecule type" value="Genomic_DNA"/>
</dbReference>
<organism evidence="1 2">
    <name type="scientific">Geodia barretti</name>
    <name type="common">Barrett's horny sponge</name>
    <dbReference type="NCBI Taxonomy" id="519541"/>
    <lineage>
        <taxon>Eukaryota</taxon>
        <taxon>Metazoa</taxon>
        <taxon>Porifera</taxon>
        <taxon>Demospongiae</taxon>
        <taxon>Heteroscleromorpha</taxon>
        <taxon>Tetractinellida</taxon>
        <taxon>Astrophorina</taxon>
        <taxon>Geodiidae</taxon>
        <taxon>Geodia</taxon>
    </lineage>
</organism>
<accession>A0AA35R091</accession>
<dbReference type="InterPro" id="IPR007711">
    <property type="entry name" value="HigB-1"/>
</dbReference>